<dbReference type="GO" id="GO:1990450">
    <property type="term" value="F:linear polyubiquitin binding"/>
    <property type="evidence" value="ECO:0007669"/>
    <property type="project" value="TreeGrafter"/>
</dbReference>
<dbReference type="Gene3D" id="1.20.58.2190">
    <property type="match status" value="1"/>
</dbReference>
<dbReference type="GO" id="GO:0097039">
    <property type="term" value="P:protein linear polyubiquitination"/>
    <property type="evidence" value="ECO:0007669"/>
    <property type="project" value="TreeGrafter"/>
</dbReference>
<sequence>MTSSQRAQLAQLRQEAVLSLISGSAHDIKPAVEEMVAMPLPLSEKYQEIDAESIVRENTANKPQPMDVLPAVSTALNILEKYGRNLVNPSKPRYWRTVKFNNPVFKTTVDPIQGGRSVLLLYGYSEQQKDGLSFPDAVQSPEADKVARVTLEVMMLRVELEMLSKNTHPHPEVFSHVILAGVQQGAGEGSREDLGTDFQLVPACWRKGGRDPQPVTPNPVATVSALPGLCPPSQDCSVCGDPPSLSCPPCDGKLFCETCDQVFHGHPARSNHKRGAIKEETCTMCGISAVSAHCPTCVQSLCSECDGRFHMHPGRAWHKLRLGTPSSLLPPSQSPSLSQSVSQRSHWQCVACPTLNEARAVLCVGCERPRACKTAPPSTPEDKLQHMSGEWSCQACTMLNLGCSVLCQACERPRLAARPSLPAIFPLPAPGLAPTAISEKTATQPNWICSHCTFLNTNPGRICDMCDRTSQHPDPPRPPARPQGIAGPIHAAARPLLEPKETPPQPLLLPPSKATPPGKKDTPLAAQAASLSSQDEADWSRQEEMREEGLKLVKMIRVGD</sequence>
<feature type="compositionally biased region" description="Low complexity" evidence="5">
    <location>
        <begin position="524"/>
        <end position="534"/>
    </location>
</feature>
<evidence type="ECO:0000313" key="8">
    <source>
        <dbReference type="Proteomes" id="UP001230051"/>
    </source>
</evidence>
<dbReference type="InterPro" id="IPR036339">
    <property type="entry name" value="PUB-like_dom_sf"/>
</dbReference>
<dbReference type="InterPro" id="IPR026254">
    <property type="entry name" value="RNF31-like"/>
</dbReference>
<dbReference type="GO" id="GO:0036435">
    <property type="term" value="F:K48-linked polyubiquitin modification-dependent protein binding"/>
    <property type="evidence" value="ECO:0007669"/>
    <property type="project" value="TreeGrafter"/>
</dbReference>
<dbReference type="PANTHER" id="PTHR16004:SF2">
    <property type="entry name" value="E3 UBIQUITIN-PROTEIN LIGASE LUBEL"/>
    <property type="match status" value="1"/>
</dbReference>
<evidence type="ECO:0000256" key="5">
    <source>
        <dbReference type="SAM" id="MobiDB-lite"/>
    </source>
</evidence>
<dbReference type="PANTHER" id="PTHR16004">
    <property type="entry name" value="RING FINGER PROTEIN 31-RELATED"/>
    <property type="match status" value="1"/>
</dbReference>
<keyword evidence="1" id="KW-0479">Metal-binding</keyword>
<dbReference type="PROSITE" id="PS01358">
    <property type="entry name" value="ZF_RANBP2_1"/>
    <property type="match status" value="3"/>
</dbReference>
<dbReference type="Gene3D" id="4.10.1060.10">
    <property type="entry name" value="Zinc finger, RanBP2-type"/>
    <property type="match status" value="1"/>
</dbReference>
<evidence type="ECO:0000313" key="7">
    <source>
        <dbReference type="EMBL" id="KAK1152937.1"/>
    </source>
</evidence>
<dbReference type="SMART" id="SM00547">
    <property type="entry name" value="ZnF_RBZ"/>
    <property type="match status" value="3"/>
</dbReference>
<feature type="compositionally biased region" description="Basic and acidic residues" evidence="5">
    <location>
        <begin position="538"/>
        <end position="548"/>
    </location>
</feature>
<dbReference type="GO" id="GO:0070530">
    <property type="term" value="F:K63-linked polyubiquitin modification-dependent protein binding"/>
    <property type="evidence" value="ECO:0007669"/>
    <property type="project" value="TreeGrafter"/>
</dbReference>
<dbReference type="Proteomes" id="UP001230051">
    <property type="component" value="Unassembled WGS sequence"/>
</dbReference>
<dbReference type="InterPro" id="IPR018997">
    <property type="entry name" value="PUB_domain"/>
</dbReference>
<feature type="domain" description="RanBP2-type" evidence="6">
    <location>
        <begin position="387"/>
        <end position="416"/>
    </location>
</feature>
<feature type="region of interest" description="Disordered" evidence="5">
    <location>
        <begin position="498"/>
        <end position="548"/>
    </location>
</feature>
<dbReference type="Pfam" id="PF09409">
    <property type="entry name" value="PUB"/>
    <property type="match status" value="1"/>
</dbReference>
<comment type="caution">
    <text evidence="7">The sequence shown here is derived from an EMBL/GenBank/DDBJ whole genome shotgun (WGS) entry which is preliminary data.</text>
</comment>
<evidence type="ECO:0000256" key="3">
    <source>
        <dbReference type="ARBA" id="ARBA00022833"/>
    </source>
</evidence>
<protein>
    <submittedName>
        <fullName evidence="7">E3 ubiquitin-protein ligase RNF31 isoform X1</fullName>
    </submittedName>
</protein>
<dbReference type="InterPro" id="IPR001876">
    <property type="entry name" value="Znf_RanBP2"/>
</dbReference>
<dbReference type="GO" id="GO:0061630">
    <property type="term" value="F:ubiquitin protein ligase activity"/>
    <property type="evidence" value="ECO:0007669"/>
    <property type="project" value="TreeGrafter"/>
</dbReference>
<dbReference type="GO" id="GO:0008270">
    <property type="term" value="F:zinc ion binding"/>
    <property type="evidence" value="ECO:0007669"/>
    <property type="project" value="UniProtKB-KW"/>
</dbReference>
<evidence type="ECO:0000259" key="6">
    <source>
        <dbReference type="PROSITE" id="PS50199"/>
    </source>
</evidence>
<dbReference type="GO" id="GO:0071797">
    <property type="term" value="C:LUBAC complex"/>
    <property type="evidence" value="ECO:0007669"/>
    <property type="project" value="InterPro"/>
</dbReference>
<dbReference type="EMBL" id="JAGXEW010000044">
    <property type="protein sequence ID" value="KAK1152937.1"/>
    <property type="molecule type" value="Genomic_DNA"/>
</dbReference>
<feature type="domain" description="RanBP2-type" evidence="6">
    <location>
        <begin position="343"/>
        <end position="372"/>
    </location>
</feature>
<name>A0AAD8CK48_ACIOX</name>
<dbReference type="InterPro" id="IPR036443">
    <property type="entry name" value="Znf_RanBP2_sf"/>
</dbReference>
<accession>A0AAD8CK48</accession>
<reference evidence="7" key="1">
    <citation type="submission" date="2022-02" db="EMBL/GenBank/DDBJ databases">
        <title>Atlantic sturgeon de novo genome assembly.</title>
        <authorList>
            <person name="Stock M."/>
            <person name="Klopp C."/>
            <person name="Guiguen Y."/>
            <person name="Cabau C."/>
            <person name="Parinello H."/>
            <person name="Santidrian Yebra-Pimentel E."/>
            <person name="Kuhl H."/>
            <person name="Dirks R.P."/>
            <person name="Guessner J."/>
            <person name="Wuertz S."/>
            <person name="Du K."/>
            <person name="Schartl M."/>
        </authorList>
    </citation>
    <scope>NUCLEOTIDE SEQUENCE</scope>
    <source>
        <strain evidence="7">STURGEONOMICS-FGT-2020</strain>
        <tissue evidence="7">Whole blood</tissue>
    </source>
</reference>
<evidence type="ECO:0000256" key="2">
    <source>
        <dbReference type="ARBA" id="ARBA00022771"/>
    </source>
</evidence>
<evidence type="ECO:0000256" key="4">
    <source>
        <dbReference type="PROSITE-ProRule" id="PRU00322"/>
    </source>
</evidence>
<dbReference type="SUPFAM" id="SSF90209">
    <property type="entry name" value="Ran binding protein zinc finger-like"/>
    <property type="match status" value="1"/>
</dbReference>
<dbReference type="SUPFAM" id="SSF57845">
    <property type="entry name" value="B-box zinc-binding domain"/>
    <property type="match status" value="1"/>
</dbReference>
<keyword evidence="8" id="KW-1185">Reference proteome</keyword>
<gene>
    <name evidence="7" type="primary">RNF31</name>
    <name evidence="7" type="ORF">AOXY_G30662</name>
</gene>
<keyword evidence="2 4" id="KW-0863">Zinc-finger</keyword>
<dbReference type="SUPFAM" id="SSF143503">
    <property type="entry name" value="PUG domain-like"/>
    <property type="match status" value="1"/>
</dbReference>
<proteinExistence type="predicted"/>
<dbReference type="PROSITE" id="PS50199">
    <property type="entry name" value="ZF_RANBP2_2"/>
    <property type="match status" value="2"/>
</dbReference>
<organism evidence="7 8">
    <name type="scientific">Acipenser oxyrinchus oxyrinchus</name>
    <dbReference type="NCBI Taxonomy" id="40147"/>
    <lineage>
        <taxon>Eukaryota</taxon>
        <taxon>Metazoa</taxon>
        <taxon>Chordata</taxon>
        <taxon>Craniata</taxon>
        <taxon>Vertebrata</taxon>
        <taxon>Euteleostomi</taxon>
        <taxon>Actinopterygii</taxon>
        <taxon>Chondrostei</taxon>
        <taxon>Acipenseriformes</taxon>
        <taxon>Acipenseridae</taxon>
        <taxon>Acipenser</taxon>
    </lineage>
</organism>
<feature type="region of interest" description="Disordered" evidence="5">
    <location>
        <begin position="467"/>
        <end position="486"/>
    </location>
</feature>
<evidence type="ECO:0000256" key="1">
    <source>
        <dbReference type="ARBA" id="ARBA00022723"/>
    </source>
</evidence>
<keyword evidence="3" id="KW-0862">Zinc</keyword>
<dbReference type="AlphaFoldDB" id="A0AAD8CK48"/>